<dbReference type="EMBL" id="BSXW01000470">
    <property type="protein sequence ID" value="GMF23316.1"/>
    <property type="molecule type" value="Genomic_DNA"/>
</dbReference>
<evidence type="ECO:0000313" key="3">
    <source>
        <dbReference type="Proteomes" id="UP001165083"/>
    </source>
</evidence>
<reference evidence="2" key="1">
    <citation type="submission" date="2023-04" db="EMBL/GenBank/DDBJ databases">
        <title>Phytophthora lilii NBRC 32176.</title>
        <authorList>
            <person name="Ichikawa N."/>
            <person name="Sato H."/>
            <person name="Tonouchi N."/>
        </authorList>
    </citation>
    <scope>NUCLEOTIDE SEQUENCE</scope>
    <source>
        <strain evidence="2">NBRC 32176</strain>
    </source>
</reference>
<feature type="compositionally biased region" description="Low complexity" evidence="1">
    <location>
        <begin position="124"/>
        <end position="140"/>
    </location>
</feature>
<dbReference type="Proteomes" id="UP001165083">
    <property type="component" value="Unassembled WGS sequence"/>
</dbReference>
<keyword evidence="3" id="KW-1185">Reference proteome</keyword>
<proteinExistence type="predicted"/>
<name>A0A9W6TZZ9_9STRA</name>
<protein>
    <submittedName>
        <fullName evidence="2">Unnamed protein product</fullName>
    </submittedName>
</protein>
<sequence length="148" mass="15538">MGECDINVCMKQTWGSTDAPCIATASATDSISAFFAANAYIVQNMYDDGGEPSATAYVADGECHTHFEESFTVSRDPDSGKITLTQYSDTSCEEKSTTQSLTVAEAKGDACINSMRLTYVPANTEVSSGGSEGTSTSGSTKIQATPRP</sequence>
<evidence type="ECO:0000313" key="2">
    <source>
        <dbReference type="EMBL" id="GMF23316.1"/>
    </source>
</evidence>
<feature type="region of interest" description="Disordered" evidence="1">
    <location>
        <begin position="123"/>
        <end position="148"/>
    </location>
</feature>
<gene>
    <name evidence="2" type="ORF">Plil01_000940400</name>
</gene>
<dbReference type="AlphaFoldDB" id="A0A9W6TZZ9"/>
<evidence type="ECO:0000256" key="1">
    <source>
        <dbReference type="SAM" id="MobiDB-lite"/>
    </source>
</evidence>
<organism evidence="2 3">
    <name type="scientific">Phytophthora lilii</name>
    <dbReference type="NCBI Taxonomy" id="2077276"/>
    <lineage>
        <taxon>Eukaryota</taxon>
        <taxon>Sar</taxon>
        <taxon>Stramenopiles</taxon>
        <taxon>Oomycota</taxon>
        <taxon>Peronosporomycetes</taxon>
        <taxon>Peronosporales</taxon>
        <taxon>Peronosporaceae</taxon>
        <taxon>Phytophthora</taxon>
    </lineage>
</organism>
<comment type="caution">
    <text evidence="2">The sequence shown here is derived from an EMBL/GenBank/DDBJ whole genome shotgun (WGS) entry which is preliminary data.</text>
</comment>
<accession>A0A9W6TZZ9</accession>